<comment type="caution">
    <text evidence="1">The sequence shown here is derived from an EMBL/GenBank/DDBJ whole genome shotgun (WGS) entry which is preliminary data.</text>
</comment>
<organism evidence="1">
    <name type="scientific">bioreactor metagenome</name>
    <dbReference type="NCBI Taxonomy" id="1076179"/>
    <lineage>
        <taxon>unclassified sequences</taxon>
        <taxon>metagenomes</taxon>
        <taxon>ecological metagenomes</taxon>
    </lineage>
</organism>
<proteinExistence type="predicted"/>
<protein>
    <submittedName>
        <fullName evidence="1">Uncharacterized protein</fullName>
    </submittedName>
</protein>
<reference evidence="1" key="1">
    <citation type="submission" date="2019-08" db="EMBL/GenBank/DDBJ databases">
        <authorList>
            <person name="Kucharzyk K."/>
            <person name="Murdoch R.W."/>
            <person name="Higgins S."/>
            <person name="Loffler F."/>
        </authorList>
    </citation>
    <scope>NUCLEOTIDE SEQUENCE</scope>
</reference>
<gene>
    <name evidence="1" type="ORF">SDC9_136906</name>
</gene>
<sequence length="83" mass="9162">MQSRHGNPVPLHLIDEIAVGLDVFLQCIAFNPVPVEGFHHRQALNKFQYRGDQLTFNPAVVVGMAQGPSLHPGNSGKKEQHPQ</sequence>
<evidence type="ECO:0000313" key="1">
    <source>
        <dbReference type="EMBL" id="MPM89794.1"/>
    </source>
</evidence>
<name>A0A645DK21_9ZZZZ</name>
<accession>A0A645DK21</accession>
<dbReference type="AlphaFoldDB" id="A0A645DK21"/>
<dbReference type="EMBL" id="VSSQ01037168">
    <property type="protein sequence ID" value="MPM89794.1"/>
    <property type="molecule type" value="Genomic_DNA"/>
</dbReference>